<dbReference type="EMBL" id="RIAR02000001">
    <property type="protein sequence ID" value="NSL88786.1"/>
    <property type="molecule type" value="Genomic_DNA"/>
</dbReference>
<gene>
    <name evidence="1" type="ORF">ECE50_018230</name>
</gene>
<organism evidence="1 2">
    <name type="scientific">Chitinophaga solisilvae</name>
    <dbReference type="NCBI Taxonomy" id="1233460"/>
    <lineage>
        <taxon>Bacteria</taxon>
        <taxon>Pseudomonadati</taxon>
        <taxon>Bacteroidota</taxon>
        <taxon>Chitinophagia</taxon>
        <taxon>Chitinophagales</taxon>
        <taxon>Chitinophagaceae</taxon>
        <taxon>Chitinophaga</taxon>
    </lineage>
</organism>
<keyword evidence="2" id="KW-1185">Reference proteome</keyword>
<evidence type="ECO:0000313" key="1">
    <source>
        <dbReference type="EMBL" id="NSL88786.1"/>
    </source>
</evidence>
<sequence>MKISYQVIGSLMLILAACSKNTDTPVNTELQNNADKVMAFIQSMGYKSSNIVDNGDAYIVAGDVRFPKNMQVPDTKIRTEHRWTGSKLSVANAANIRIKIDSSMTSMTAEIKIAINQWNDSRAPGLHFSLSAGDYDILIKDADLGTGNCGQATFPSGGAAGNLILVNKTYIASHTQAQRQRTIMHEMGHTISLMHTNETEGLLTNSNLPDILSLMNGGQCNTGPFILSAGDKRAVAWLYP</sequence>
<dbReference type="InterPro" id="IPR024653">
    <property type="entry name" value="Peptidase_M10/M27/M57"/>
</dbReference>
<evidence type="ECO:0000313" key="2">
    <source>
        <dbReference type="Proteomes" id="UP000281028"/>
    </source>
</evidence>
<accession>A0A3S1CRE7</accession>
<protein>
    <submittedName>
        <fullName evidence="1">Uncharacterized protein</fullName>
    </submittedName>
</protein>
<dbReference type="Proteomes" id="UP000281028">
    <property type="component" value="Unassembled WGS sequence"/>
</dbReference>
<dbReference type="PROSITE" id="PS51257">
    <property type="entry name" value="PROKAR_LIPOPROTEIN"/>
    <property type="match status" value="1"/>
</dbReference>
<dbReference type="Gene3D" id="3.40.390.10">
    <property type="entry name" value="Collagenase (Catalytic Domain)"/>
    <property type="match status" value="1"/>
</dbReference>
<dbReference type="GO" id="GO:0008237">
    <property type="term" value="F:metallopeptidase activity"/>
    <property type="evidence" value="ECO:0007669"/>
    <property type="project" value="InterPro"/>
</dbReference>
<dbReference type="InterPro" id="IPR024079">
    <property type="entry name" value="MetalloPept_cat_dom_sf"/>
</dbReference>
<proteinExistence type="predicted"/>
<dbReference type="OrthoDB" id="626541at2"/>
<comment type="caution">
    <text evidence="1">The sequence shown here is derived from an EMBL/GenBank/DDBJ whole genome shotgun (WGS) entry which is preliminary data.</text>
</comment>
<reference evidence="1" key="1">
    <citation type="submission" date="2020-05" db="EMBL/GenBank/DDBJ databases">
        <title>Chitinophaga laudate sp. nov., isolated from a tropical peat swamp.</title>
        <authorList>
            <person name="Goh C.B.S."/>
            <person name="Lee M.S."/>
            <person name="Parimannan S."/>
            <person name="Pasbakhsh P."/>
            <person name="Yule C.M."/>
            <person name="Rajandas H."/>
            <person name="Loke S."/>
            <person name="Croft L."/>
            <person name="Tan J.B.L."/>
        </authorList>
    </citation>
    <scope>NUCLEOTIDE SEQUENCE</scope>
    <source>
        <strain evidence="1">Mgbs1</strain>
    </source>
</reference>
<name>A0A3S1CRE7_9BACT</name>
<dbReference type="Pfam" id="PF12388">
    <property type="entry name" value="Peptidase_M57"/>
    <property type="match status" value="1"/>
</dbReference>
<dbReference type="AlphaFoldDB" id="A0A3S1CRE7"/>
<dbReference type="SUPFAM" id="SSF55486">
    <property type="entry name" value="Metalloproteases ('zincins'), catalytic domain"/>
    <property type="match status" value="1"/>
</dbReference>